<dbReference type="Proteomes" id="UP000239494">
    <property type="component" value="Unassembled WGS sequence"/>
</dbReference>
<dbReference type="RefSeq" id="WP_146175164.1">
    <property type="nucleotide sequence ID" value="NZ_PVTF01000026.1"/>
</dbReference>
<comment type="caution">
    <text evidence="1">The sequence shown here is derived from an EMBL/GenBank/DDBJ whole genome shotgun (WGS) entry which is preliminary data.</text>
</comment>
<accession>A0A2T0S6U1</accession>
<dbReference type="OrthoDB" id="3697724at2"/>
<dbReference type="AlphaFoldDB" id="A0A2T0S6U1"/>
<dbReference type="EMBL" id="PVTF01000026">
    <property type="protein sequence ID" value="PRY29146.1"/>
    <property type="molecule type" value="Genomic_DNA"/>
</dbReference>
<keyword evidence="2" id="KW-1185">Reference proteome</keyword>
<reference evidence="1 2" key="1">
    <citation type="submission" date="2018-03" db="EMBL/GenBank/DDBJ databases">
        <title>Genomic Encyclopedia of Archaeal and Bacterial Type Strains, Phase II (KMG-II): from individual species to whole genera.</title>
        <authorList>
            <person name="Goeker M."/>
        </authorList>
    </citation>
    <scope>NUCLEOTIDE SEQUENCE [LARGE SCALE GENOMIC DNA]</scope>
    <source>
        <strain evidence="1 2">DSM 44720</strain>
    </source>
</reference>
<protein>
    <submittedName>
        <fullName evidence="1">Uncharacterized protein</fullName>
    </submittedName>
</protein>
<sequence>MTTDRITSDELHHLDHKNQGIGRMLLHEDLARARMRDWENLAERQRLAHRLVAAQRWRRLSGWAQKRAARSARDL</sequence>
<gene>
    <name evidence="1" type="ORF">CLV43_12619</name>
</gene>
<name>A0A2T0S6U1_9PSEU</name>
<organism evidence="1 2">
    <name type="scientific">Umezawaea tangerina</name>
    <dbReference type="NCBI Taxonomy" id="84725"/>
    <lineage>
        <taxon>Bacteria</taxon>
        <taxon>Bacillati</taxon>
        <taxon>Actinomycetota</taxon>
        <taxon>Actinomycetes</taxon>
        <taxon>Pseudonocardiales</taxon>
        <taxon>Pseudonocardiaceae</taxon>
        <taxon>Umezawaea</taxon>
    </lineage>
</organism>
<evidence type="ECO:0000313" key="2">
    <source>
        <dbReference type="Proteomes" id="UP000239494"/>
    </source>
</evidence>
<evidence type="ECO:0000313" key="1">
    <source>
        <dbReference type="EMBL" id="PRY29146.1"/>
    </source>
</evidence>
<proteinExistence type="predicted"/>